<dbReference type="PANTHER" id="PTHR30629:SF2">
    <property type="entry name" value="PROPHAGE INTEGRASE INTS-RELATED"/>
    <property type="match status" value="1"/>
</dbReference>
<dbReference type="CDD" id="cd00801">
    <property type="entry name" value="INT_P4_C"/>
    <property type="match status" value="1"/>
</dbReference>
<comment type="similarity">
    <text evidence="1">Belongs to the 'phage' integrase family.</text>
</comment>
<dbReference type="Gene3D" id="3.30.160.390">
    <property type="entry name" value="Integrase, DNA-binding domain"/>
    <property type="match status" value="1"/>
</dbReference>
<keyword evidence="4" id="KW-0233">DNA recombination</keyword>
<dbReference type="SUPFAM" id="SSF56349">
    <property type="entry name" value="DNA breaking-rejoining enzymes"/>
    <property type="match status" value="1"/>
</dbReference>
<accession>A0A940S8D9</accession>
<keyword evidence="2" id="KW-0229">DNA integration</keyword>
<keyword evidence="3 6" id="KW-0238">DNA-binding</keyword>
<evidence type="ECO:0000313" key="6">
    <source>
        <dbReference type="EMBL" id="MBP0494007.1"/>
    </source>
</evidence>
<organism evidence="6 7">
    <name type="scientific">Roseomonas indoligenes</name>
    <dbReference type="NCBI Taxonomy" id="2820811"/>
    <lineage>
        <taxon>Bacteria</taxon>
        <taxon>Pseudomonadati</taxon>
        <taxon>Pseudomonadota</taxon>
        <taxon>Alphaproteobacteria</taxon>
        <taxon>Acetobacterales</taxon>
        <taxon>Roseomonadaceae</taxon>
        <taxon>Roseomonas</taxon>
    </lineage>
</organism>
<dbReference type="Gene3D" id="1.10.443.10">
    <property type="entry name" value="Intergrase catalytic core"/>
    <property type="match status" value="1"/>
</dbReference>
<dbReference type="InterPro" id="IPR010998">
    <property type="entry name" value="Integrase_recombinase_N"/>
</dbReference>
<dbReference type="GO" id="GO:0015074">
    <property type="term" value="P:DNA integration"/>
    <property type="evidence" value="ECO:0007669"/>
    <property type="project" value="UniProtKB-KW"/>
</dbReference>
<reference evidence="6" key="1">
    <citation type="submission" date="2021-03" db="EMBL/GenBank/DDBJ databases">
        <authorList>
            <person name="So Y."/>
        </authorList>
    </citation>
    <scope>NUCLEOTIDE SEQUENCE</scope>
    <source>
        <strain evidence="6">SG15</strain>
    </source>
</reference>
<dbReference type="Pfam" id="PF13356">
    <property type="entry name" value="Arm-DNA-bind_3"/>
    <property type="match status" value="1"/>
</dbReference>
<proteinExistence type="inferred from homology"/>
<gene>
    <name evidence="6" type="ORF">J5Y10_14580</name>
</gene>
<protein>
    <submittedName>
        <fullName evidence="6">Integrase arm-type DNA-binding domain-containing protein</fullName>
    </submittedName>
</protein>
<dbReference type="EMBL" id="JAGIZA010000008">
    <property type="protein sequence ID" value="MBP0494007.1"/>
    <property type="molecule type" value="Genomic_DNA"/>
</dbReference>
<dbReference type="Proteomes" id="UP000677537">
    <property type="component" value="Unassembled WGS sequence"/>
</dbReference>
<dbReference type="GO" id="GO:0003677">
    <property type="term" value="F:DNA binding"/>
    <property type="evidence" value="ECO:0007669"/>
    <property type="project" value="UniProtKB-KW"/>
</dbReference>
<evidence type="ECO:0000256" key="2">
    <source>
        <dbReference type="ARBA" id="ARBA00022908"/>
    </source>
</evidence>
<name>A0A940S8D9_9PROT</name>
<dbReference type="InterPro" id="IPR050808">
    <property type="entry name" value="Phage_Integrase"/>
</dbReference>
<dbReference type="InterPro" id="IPR053876">
    <property type="entry name" value="Phage_int_M"/>
</dbReference>
<dbReference type="InterPro" id="IPR013762">
    <property type="entry name" value="Integrase-like_cat_sf"/>
</dbReference>
<evidence type="ECO:0000259" key="5">
    <source>
        <dbReference type="PROSITE" id="PS51898"/>
    </source>
</evidence>
<evidence type="ECO:0000256" key="1">
    <source>
        <dbReference type="ARBA" id="ARBA00008857"/>
    </source>
</evidence>
<dbReference type="InterPro" id="IPR038488">
    <property type="entry name" value="Integrase_DNA-bd_sf"/>
</dbReference>
<keyword evidence="7" id="KW-1185">Reference proteome</keyword>
<dbReference type="InterPro" id="IPR025166">
    <property type="entry name" value="Integrase_DNA_bind_dom"/>
</dbReference>
<sequence>MAGKLTALKIKALTSPGRYGDGGGLWLQVRDADHRSWLFRYTLHGRAREMGLGPFPDVSLADARQQAQTQRALLRAGVDPLARRQEEKAAAAAEAKKKTLTFKEVAQRYHAAHQAGWRNEKHRHQWATQMEAYVYPVFGKMPVDRVGTAEVMKALEPIWHEKSQTAVVQRGRIEAVLDYAKAREWRLGENPARWRGHLAKLLPPRSRITKTEHHAALPWAEVGDFMEQVRASPDLAARALEFLILTAVRTNEAMGAEWTEINTTKALWVIPAERMKGKKEHRVPLSAPALALLDRIRSEQGEVGRYVFPSPRGKKPLSTRACAVLLGRMKRTDFTVHGFRSTFRDWVAERTSFPREIGEMALAHTVGSAVERAYQRSELLVKRAQLMEAWGRFCGQPSGKGEVVPIRGQG</sequence>
<comment type="caution">
    <text evidence="6">The sequence shown here is derived from an EMBL/GenBank/DDBJ whole genome shotgun (WGS) entry which is preliminary data.</text>
</comment>
<evidence type="ECO:0000256" key="4">
    <source>
        <dbReference type="ARBA" id="ARBA00023172"/>
    </source>
</evidence>
<dbReference type="GO" id="GO:0006310">
    <property type="term" value="P:DNA recombination"/>
    <property type="evidence" value="ECO:0007669"/>
    <property type="project" value="UniProtKB-KW"/>
</dbReference>
<dbReference type="Pfam" id="PF22022">
    <property type="entry name" value="Phage_int_M"/>
    <property type="match status" value="1"/>
</dbReference>
<feature type="domain" description="Tyr recombinase" evidence="5">
    <location>
        <begin position="212"/>
        <end position="387"/>
    </location>
</feature>
<evidence type="ECO:0000313" key="7">
    <source>
        <dbReference type="Proteomes" id="UP000677537"/>
    </source>
</evidence>
<dbReference type="PANTHER" id="PTHR30629">
    <property type="entry name" value="PROPHAGE INTEGRASE"/>
    <property type="match status" value="1"/>
</dbReference>
<dbReference type="AlphaFoldDB" id="A0A940S8D9"/>
<dbReference type="Gene3D" id="1.10.150.130">
    <property type="match status" value="1"/>
</dbReference>
<dbReference type="PROSITE" id="PS51898">
    <property type="entry name" value="TYR_RECOMBINASE"/>
    <property type="match status" value="1"/>
</dbReference>
<evidence type="ECO:0000256" key="3">
    <source>
        <dbReference type="ARBA" id="ARBA00023125"/>
    </source>
</evidence>
<dbReference type="Pfam" id="PF00589">
    <property type="entry name" value="Phage_integrase"/>
    <property type="match status" value="1"/>
</dbReference>
<dbReference type="InterPro" id="IPR011010">
    <property type="entry name" value="DNA_brk_join_enz"/>
</dbReference>
<dbReference type="InterPro" id="IPR002104">
    <property type="entry name" value="Integrase_catalytic"/>
</dbReference>